<dbReference type="AlphaFoldDB" id="A0A852YWG7"/>
<name>A0A852YWG7_9ACTN</name>
<accession>A0A852YWG7</accession>
<reference evidence="1 2" key="1">
    <citation type="submission" date="2020-07" db="EMBL/GenBank/DDBJ databases">
        <title>Genomic Encyclopedia of Type Strains, Phase III (KMG-III): the genomes of soil and plant-associated and newly described type strains.</title>
        <authorList>
            <person name="Whitman W."/>
        </authorList>
    </citation>
    <scope>NUCLEOTIDE SEQUENCE [LARGE SCALE GENOMIC DNA]</scope>
    <source>
        <strain evidence="1 2">CECT 8576</strain>
    </source>
</reference>
<evidence type="ECO:0000313" key="1">
    <source>
        <dbReference type="EMBL" id="NYH79464.1"/>
    </source>
</evidence>
<dbReference type="EMBL" id="JACBYW010000005">
    <property type="protein sequence ID" value="NYH79464.1"/>
    <property type="molecule type" value="Genomic_DNA"/>
</dbReference>
<sequence length="92" mass="10727">MDPSELYAGVYVVWDPPEGEEDRRAPGMGLVRNHPGIIISPHWQDVGVKWFLKESDMASTESFYRYQDLRKVTPLEFLERCEEAKERANEIN</sequence>
<gene>
    <name evidence="1" type="ORF">FHR84_002802</name>
</gene>
<proteinExistence type="predicted"/>
<organism evidence="1 2">
    <name type="scientific">Actinopolyspora biskrensis</name>
    <dbReference type="NCBI Taxonomy" id="1470178"/>
    <lineage>
        <taxon>Bacteria</taxon>
        <taxon>Bacillati</taxon>
        <taxon>Actinomycetota</taxon>
        <taxon>Actinomycetes</taxon>
        <taxon>Actinopolysporales</taxon>
        <taxon>Actinopolysporaceae</taxon>
        <taxon>Actinopolyspora</taxon>
    </lineage>
</organism>
<comment type="caution">
    <text evidence="1">The sequence shown here is derived from an EMBL/GenBank/DDBJ whole genome shotgun (WGS) entry which is preliminary data.</text>
</comment>
<keyword evidence="2" id="KW-1185">Reference proteome</keyword>
<evidence type="ECO:0000313" key="2">
    <source>
        <dbReference type="Proteomes" id="UP000548304"/>
    </source>
</evidence>
<protein>
    <submittedName>
        <fullName evidence="1">Uncharacterized protein</fullName>
    </submittedName>
</protein>
<dbReference type="Proteomes" id="UP000548304">
    <property type="component" value="Unassembled WGS sequence"/>
</dbReference>